<keyword evidence="2" id="KW-1185">Reference proteome</keyword>
<proteinExistence type="predicted"/>
<gene>
    <name evidence="1" type="ORF">POPTR_018G012800v4</name>
</gene>
<organism evidence="1 2">
    <name type="scientific">Populus trichocarpa</name>
    <name type="common">Western balsam poplar</name>
    <name type="synonym">Populus balsamifera subsp. trichocarpa</name>
    <dbReference type="NCBI Taxonomy" id="3694"/>
    <lineage>
        <taxon>Eukaryota</taxon>
        <taxon>Viridiplantae</taxon>
        <taxon>Streptophyta</taxon>
        <taxon>Embryophyta</taxon>
        <taxon>Tracheophyta</taxon>
        <taxon>Spermatophyta</taxon>
        <taxon>Magnoliopsida</taxon>
        <taxon>eudicotyledons</taxon>
        <taxon>Gunneridae</taxon>
        <taxon>Pentapetalae</taxon>
        <taxon>rosids</taxon>
        <taxon>fabids</taxon>
        <taxon>Malpighiales</taxon>
        <taxon>Salicaceae</taxon>
        <taxon>Saliceae</taxon>
        <taxon>Populus</taxon>
    </lineage>
</organism>
<protein>
    <submittedName>
        <fullName evidence="1">Uncharacterized protein</fullName>
    </submittedName>
</protein>
<dbReference type="Proteomes" id="UP000006729">
    <property type="component" value="Chromosome 18"/>
</dbReference>
<accession>A0ACC0RLY5</accession>
<evidence type="ECO:0000313" key="2">
    <source>
        <dbReference type="Proteomes" id="UP000006729"/>
    </source>
</evidence>
<dbReference type="EMBL" id="CM009307">
    <property type="protein sequence ID" value="KAI9377957.1"/>
    <property type="molecule type" value="Genomic_DNA"/>
</dbReference>
<reference evidence="1 2" key="1">
    <citation type="journal article" date="2006" name="Science">
        <title>The genome of black cottonwood, Populus trichocarpa (Torr. &amp; Gray).</title>
        <authorList>
            <person name="Tuskan G.A."/>
            <person name="Difazio S."/>
            <person name="Jansson S."/>
            <person name="Bohlmann J."/>
            <person name="Grigoriev I."/>
            <person name="Hellsten U."/>
            <person name="Putnam N."/>
            <person name="Ralph S."/>
            <person name="Rombauts S."/>
            <person name="Salamov A."/>
            <person name="Schein J."/>
            <person name="Sterck L."/>
            <person name="Aerts A."/>
            <person name="Bhalerao R.R."/>
            <person name="Bhalerao R.P."/>
            <person name="Blaudez D."/>
            <person name="Boerjan W."/>
            <person name="Brun A."/>
            <person name="Brunner A."/>
            <person name="Busov V."/>
            <person name="Campbell M."/>
            <person name="Carlson J."/>
            <person name="Chalot M."/>
            <person name="Chapman J."/>
            <person name="Chen G.L."/>
            <person name="Cooper D."/>
            <person name="Coutinho P.M."/>
            <person name="Couturier J."/>
            <person name="Covert S."/>
            <person name="Cronk Q."/>
            <person name="Cunningham R."/>
            <person name="Davis J."/>
            <person name="Degroeve S."/>
            <person name="Dejardin A."/>
            <person name="Depamphilis C."/>
            <person name="Detter J."/>
            <person name="Dirks B."/>
            <person name="Dubchak I."/>
            <person name="Duplessis S."/>
            <person name="Ehlting J."/>
            <person name="Ellis B."/>
            <person name="Gendler K."/>
            <person name="Goodstein D."/>
            <person name="Gribskov M."/>
            <person name="Grimwood J."/>
            <person name="Groover A."/>
            <person name="Gunter L."/>
            <person name="Hamberger B."/>
            <person name="Heinze B."/>
            <person name="Helariutta Y."/>
            <person name="Henrissat B."/>
            <person name="Holligan D."/>
            <person name="Holt R."/>
            <person name="Huang W."/>
            <person name="Islam-Faridi N."/>
            <person name="Jones S."/>
            <person name="Jones-Rhoades M."/>
            <person name="Jorgensen R."/>
            <person name="Joshi C."/>
            <person name="Kangasjarvi J."/>
            <person name="Karlsson J."/>
            <person name="Kelleher C."/>
            <person name="Kirkpatrick R."/>
            <person name="Kirst M."/>
            <person name="Kohler A."/>
            <person name="Kalluri U."/>
            <person name="Larimer F."/>
            <person name="Leebens-Mack J."/>
            <person name="Leple J.C."/>
            <person name="Locascio P."/>
            <person name="Lou Y."/>
            <person name="Lucas S."/>
            <person name="Martin F."/>
            <person name="Montanini B."/>
            <person name="Napoli C."/>
            <person name="Nelson D.R."/>
            <person name="Nelson C."/>
            <person name="Nieminen K."/>
            <person name="Nilsson O."/>
            <person name="Pereda V."/>
            <person name="Peter G."/>
            <person name="Philippe R."/>
            <person name="Pilate G."/>
            <person name="Poliakov A."/>
            <person name="Razumovskaya J."/>
            <person name="Richardson P."/>
            <person name="Rinaldi C."/>
            <person name="Ritland K."/>
            <person name="Rouze P."/>
            <person name="Ryaboy D."/>
            <person name="Schmutz J."/>
            <person name="Schrader J."/>
            <person name="Segerman B."/>
            <person name="Shin H."/>
            <person name="Siddiqui A."/>
            <person name="Sterky F."/>
            <person name="Terry A."/>
            <person name="Tsai C.J."/>
            <person name="Uberbacher E."/>
            <person name="Unneberg P."/>
            <person name="Vahala J."/>
            <person name="Wall K."/>
            <person name="Wessler S."/>
            <person name="Yang G."/>
            <person name="Yin T."/>
            <person name="Douglas C."/>
            <person name="Marra M."/>
            <person name="Sandberg G."/>
            <person name="Van de Peer Y."/>
            <person name="Rokhsar D."/>
        </authorList>
    </citation>
    <scope>NUCLEOTIDE SEQUENCE [LARGE SCALE GENOMIC DNA]</scope>
    <source>
        <strain evidence="2">cv. Nisqually</strain>
    </source>
</reference>
<sequence length="109" mass="11711">MKKNHSKAVLSFIFCVKILFTAMGMAENTSIPVNVGVVLDLDSDLDGRIALSCIEMALSDFYAAHGDYKTRLALNTRDSKKDVVGAAAAGSLSHSHPLKLDVIISMLQS</sequence>
<comment type="caution">
    <text evidence="1">The sequence shown here is derived from an EMBL/GenBank/DDBJ whole genome shotgun (WGS) entry which is preliminary data.</text>
</comment>
<name>A0ACC0RLY5_POPTR</name>
<evidence type="ECO:0000313" key="1">
    <source>
        <dbReference type="EMBL" id="KAI9377957.1"/>
    </source>
</evidence>